<gene>
    <name evidence="1" type="ORF">QFC19_006462</name>
</gene>
<dbReference type="EMBL" id="JASBWR010000078">
    <property type="protein sequence ID" value="KAJ9098338.1"/>
    <property type="molecule type" value="Genomic_DNA"/>
</dbReference>
<organism evidence="1 2">
    <name type="scientific">Naganishia cerealis</name>
    <dbReference type="NCBI Taxonomy" id="610337"/>
    <lineage>
        <taxon>Eukaryota</taxon>
        <taxon>Fungi</taxon>
        <taxon>Dikarya</taxon>
        <taxon>Basidiomycota</taxon>
        <taxon>Agaricomycotina</taxon>
        <taxon>Tremellomycetes</taxon>
        <taxon>Filobasidiales</taxon>
        <taxon>Filobasidiaceae</taxon>
        <taxon>Naganishia</taxon>
    </lineage>
</organism>
<sequence>MIGFSRRSATVVETALIFLYVIYCAWLSGKEEVLEPREFGHGWLTTGWGKAKSLPTELLTGTNTSPYITFLTSSLHLPSPLSNIVGFFLTIFVKVCGLQSGWLSGLGLPTAFTSSEGGGNDKMLGTQGLDMVGLATNILQHATDTMWKVYVLRTLPRYTTALS</sequence>
<dbReference type="Proteomes" id="UP001241377">
    <property type="component" value="Unassembled WGS sequence"/>
</dbReference>
<accession>A0ACC2VGS8</accession>
<proteinExistence type="predicted"/>
<comment type="caution">
    <text evidence="1">The sequence shown here is derived from an EMBL/GenBank/DDBJ whole genome shotgun (WGS) entry which is preliminary data.</text>
</comment>
<keyword evidence="2" id="KW-1185">Reference proteome</keyword>
<evidence type="ECO:0000313" key="1">
    <source>
        <dbReference type="EMBL" id="KAJ9098338.1"/>
    </source>
</evidence>
<reference evidence="1" key="1">
    <citation type="submission" date="2023-04" db="EMBL/GenBank/DDBJ databases">
        <title>Draft Genome sequencing of Naganishia species isolated from polar environments using Oxford Nanopore Technology.</title>
        <authorList>
            <person name="Leo P."/>
            <person name="Venkateswaran K."/>
        </authorList>
    </citation>
    <scope>NUCLEOTIDE SEQUENCE</scope>
    <source>
        <strain evidence="1">MNA-CCFEE 5261</strain>
    </source>
</reference>
<name>A0ACC2VGS8_9TREE</name>
<evidence type="ECO:0000313" key="2">
    <source>
        <dbReference type="Proteomes" id="UP001241377"/>
    </source>
</evidence>
<protein>
    <submittedName>
        <fullName evidence="1">Uncharacterized protein</fullName>
    </submittedName>
</protein>